<proteinExistence type="predicted"/>
<feature type="region of interest" description="Disordered" evidence="1">
    <location>
        <begin position="73"/>
        <end position="92"/>
    </location>
</feature>
<evidence type="ECO:0000256" key="1">
    <source>
        <dbReference type="SAM" id="MobiDB-lite"/>
    </source>
</evidence>
<accession>A0A316ZD92</accession>
<dbReference type="Pfam" id="PF00498">
    <property type="entry name" value="FHA"/>
    <property type="match status" value="1"/>
</dbReference>
<feature type="region of interest" description="Disordered" evidence="1">
    <location>
        <begin position="1"/>
        <end position="23"/>
    </location>
</feature>
<protein>
    <recommendedName>
        <fullName evidence="2">FHA domain-containing protein</fullName>
    </recommendedName>
</protein>
<reference evidence="3 4" key="1">
    <citation type="journal article" date="2018" name="Mol. Biol. Evol.">
        <title>Broad Genomic Sampling Reveals a Smut Pathogenic Ancestry of the Fungal Clade Ustilaginomycotina.</title>
        <authorList>
            <person name="Kijpornyongpan T."/>
            <person name="Mondo S.J."/>
            <person name="Barry K."/>
            <person name="Sandor L."/>
            <person name="Lee J."/>
            <person name="Lipzen A."/>
            <person name="Pangilinan J."/>
            <person name="LaButti K."/>
            <person name="Hainaut M."/>
            <person name="Henrissat B."/>
            <person name="Grigoriev I.V."/>
            <person name="Spatafora J.W."/>
            <person name="Aime M.C."/>
        </authorList>
    </citation>
    <scope>NUCLEOTIDE SEQUENCE [LARGE SCALE GENOMIC DNA]</scope>
    <source>
        <strain evidence="3 4">MCA 4186</strain>
    </source>
</reference>
<sequence length="307" mass="33424">MSSAAQPRGAEASATGSLIAPTGTKYRSGGGLVQMHYSASARHKDASLSTFRPATLAHRLSYRSKVVTFSSSQPRTSLRRAQSGMSSELLPERASSTAATRNFLTKTMSRMHASLVWIDGRPALIDHASTHGTFVARVRATQSPDHIWAARVPNAASARLEPEKPFVLEDGDLVTLGKDVMRDGKLHQAVRAFVSVQTAPEQISLLHRNQGIGQQRSGDRQESYAPLRSGLDRGLGGRVGRRDRSGRRGCCAPGLCERRIGRRLCGERLGQRRCARLVSLALAVAERWPLGRRGVSASDWRRGAVLR</sequence>
<evidence type="ECO:0000313" key="4">
    <source>
        <dbReference type="Proteomes" id="UP000245946"/>
    </source>
</evidence>
<organism evidence="3 4">
    <name type="scientific">Tilletiopsis washingtonensis</name>
    <dbReference type="NCBI Taxonomy" id="58919"/>
    <lineage>
        <taxon>Eukaryota</taxon>
        <taxon>Fungi</taxon>
        <taxon>Dikarya</taxon>
        <taxon>Basidiomycota</taxon>
        <taxon>Ustilaginomycotina</taxon>
        <taxon>Exobasidiomycetes</taxon>
        <taxon>Entylomatales</taxon>
        <taxon>Entylomatales incertae sedis</taxon>
        <taxon>Tilletiopsis</taxon>
    </lineage>
</organism>
<gene>
    <name evidence="3" type="ORF">FA09DRAFT_239056</name>
</gene>
<dbReference type="GeneID" id="37267176"/>
<dbReference type="Proteomes" id="UP000245946">
    <property type="component" value="Unassembled WGS sequence"/>
</dbReference>
<dbReference type="InterPro" id="IPR008984">
    <property type="entry name" value="SMAD_FHA_dom_sf"/>
</dbReference>
<feature type="region of interest" description="Disordered" evidence="1">
    <location>
        <begin position="210"/>
        <end position="247"/>
    </location>
</feature>
<dbReference type="Gene3D" id="2.60.200.20">
    <property type="match status" value="1"/>
</dbReference>
<keyword evidence="4" id="KW-1185">Reference proteome</keyword>
<evidence type="ECO:0000313" key="3">
    <source>
        <dbReference type="EMBL" id="PWN99018.1"/>
    </source>
</evidence>
<feature type="domain" description="FHA" evidence="2">
    <location>
        <begin position="81"/>
        <end position="140"/>
    </location>
</feature>
<dbReference type="OrthoDB" id="4096268at2759"/>
<dbReference type="InterPro" id="IPR000253">
    <property type="entry name" value="FHA_dom"/>
</dbReference>
<dbReference type="STRING" id="58919.A0A316ZD92"/>
<name>A0A316ZD92_9BASI</name>
<dbReference type="SUPFAM" id="SSF49879">
    <property type="entry name" value="SMAD/FHA domain"/>
    <property type="match status" value="1"/>
</dbReference>
<dbReference type="RefSeq" id="XP_025599297.1">
    <property type="nucleotide sequence ID" value="XM_025739630.1"/>
</dbReference>
<dbReference type="PROSITE" id="PS50006">
    <property type="entry name" value="FHA_DOMAIN"/>
    <property type="match status" value="1"/>
</dbReference>
<dbReference type="AlphaFoldDB" id="A0A316ZD92"/>
<evidence type="ECO:0000259" key="2">
    <source>
        <dbReference type="PROSITE" id="PS50006"/>
    </source>
</evidence>
<dbReference type="EMBL" id="KZ819289">
    <property type="protein sequence ID" value="PWN99018.1"/>
    <property type="molecule type" value="Genomic_DNA"/>
</dbReference>
<feature type="compositionally biased region" description="Polar residues" evidence="1">
    <location>
        <begin position="73"/>
        <end position="86"/>
    </location>
</feature>